<comment type="function">
    <text evidence="2">Lytic polysaccharide monooxygenase (LMPO) that depolymerizes crystalline and amorphous polysaccharides via the oxidation of scissile alpha- or beta-(1-4)-glycosidic bonds, yielding C1 and/or C4 oxidation products. Catalysis by LPMOs requires the reduction of the active-site copper from Cu(II) to Cu(I) by a reducing agent and H(2)O(2) or O(2) as a cosubstrate.</text>
</comment>
<dbReference type="Gene3D" id="2.70.50.70">
    <property type="match status" value="1"/>
</dbReference>
<keyword evidence="2" id="KW-0136">Cellulose degradation</keyword>
<dbReference type="InterPro" id="IPR005103">
    <property type="entry name" value="AA9_LPMO"/>
</dbReference>
<feature type="signal peptide" evidence="4">
    <location>
        <begin position="1"/>
        <end position="21"/>
    </location>
</feature>
<dbReference type="PANTHER" id="PTHR33353:SF32">
    <property type="entry name" value="ENDO-BETA-1,4-GLUCANASE D"/>
    <property type="match status" value="1"/>
</dbReference>
<dbReference type="GO" id="GO:0030248">
    <property type="term" value="F:cellulose binding"/>
    <property type="evidence" value="ECO:0007669"/>
    <property type="project" value="UniProtKB-UniRule"/>
</dbReference>
<dbReference type="InterPro" id="IPR049892">
    <property type="entry name" value="AA9"/>
</dbReference>
<comment type="caution">
    <text evidence="6">The sequence shown here is derived from an EMBL/GenBank/DDBJ whole genome shotgun (WGS) entry which is preliminary data.</text>
</comment>
<evidence type="ECO:0000313" key="6">
    <source>
        <dbReference type="EMBL" id="KAJ2777075.1"/>
    </source>
</evidence>
<dbReference type="PANTHER" id="PTHR33353">
    <property type="entry name" value="PUTATIVE (AFU_ORTHOLOGUE AFUA_1G12560)-RELATED"/>
    <property type="match status" value="1"/>
</dbReference>
<keyword evidence="1 2" id="KW-1015">Disulfide bond</keyword>
<dbReference type="AlphaFoldDB" id="A0A9W8H2V2"/>
<name>A0A9W8H2V2_9FUNG</name>
<proteinExistence type="predicted"/>
<dbReference type="CDD" id="cd21175">
    <property type="entry name" value="LPMO_AA9"/>
    <property type="match status" value="1"/>
</dbReference>
<sequence>MAGLHYKSLLAALVLVCSAYAHTHIRNLVVDGKTLDRGLYIRPYPEAFNFPVKGTDNPDLVCRSPNMNAASTKILDVKAGSTITLEFHEDTSPTSRGINEKHLGPCTVAMSDLSANGAGNVWFYIFKQGYDPATKKWCIDTINANRGKLDVTIPANIPDGEYLLRGEIIALHLASRPGGVEFYPNCVQIRVSGGSGTTKPKNLFAIPGVYQQTDKSMVFNVNAPYTSYPLPGPPVFGKSGSRCTRSKKKRAAAKREL</sequence>
<dbReference type="GO" id="GO:0008810">
    <property type="term" value="F:cellulase activity"/>
    <property type="evidence" value="ECO:0007669"/>
    <property type="project" value="UniProtKB-UniRule"/>
</dbReference>
<evidence type="ECO:0000256" key="4">
    <source>
        <dbReference type="SAM" id="SignalP"/>
    </source>
</evidence>
<keyword evidence="7" id="KW-1185">Reference proteome</keyword>
<feature type="chain" id="PRO_5040878144" description="AA9 family lytic polysaccharide monooxygenase" evidence="4">
    <location>
        <begin position="22"/>
        <end position="257"/>
    </location>
</feature>
<evidence type="ECO:0000256" key="3">
    <source>
        <dbReference type="SAM" id="MobiDB-lite"/>
    </source>
</evidence>
<dbReference type="Proteomes" id="UP001140217">
    <property type="component" value="Unassembled WGS sequence"/>
</dbReference>
<evidence type="ECO:0000259" key="5">
    <source>
        <dbReference type="Pfam" id="PF03443"/>
    </source>
</evidence>
<protein>
    <recommendedName>
        <fullName evidence="2">AA9 family lytic polysaccharide monooxygenase</fullName>
        <ecNumber evidence="2">1.14.99.56</ecNumber>
    </recommendedName>
    <alternativeName>
        <fullName evidence="2">Endo-beta-1,4-glucanase</fullName>
    </alternativeName>
    <alternativeName>
        <fullName evidence="2">Glycosyl hydrolase 61 family protein</fullName>
    </alternativeName>
</protein>
<keyword evidence="2" id="KW-0964">Secreted</keyword>
<feature type="compositionally biased region" description="Basic residues" evidence="3">
    <location>
        <begin position="244"/>
        <end position="257"/>
    </location>
</feature>
<comment type="subcellular location">
    <subcellularLocation>
        <location evidence="2">Secreted</location>
    </subcellularLocation>
</comment>
<evidence type="ECO:0000256" key="1">
    <source>
        <dbReference type="ARBA" id="ARBA00023157"/>
    </source>
</evidence>
<reference evidence="6" key="1">
    <citation type="submission" date="2022-07" db="EMBL/GenBank/DDBJ databases">
        <title>Phylogenomic reconstructions and comparative analyses of Kickxellomycotina fungi.</title>
        <authorList>
            <person name="Reynolds N.K."/>
            <person name="Stajich J.E."/>
            <person name="Barry K."/>
            <person name="Grigoriev I.V."/>
            <person name="Crous P."/>
            <person name="Smith M.E."/>
        </authorList>
    </citation>
    <scope>NUCLEOTIDE SEQUENCE</scope>
    <source>
        <strain evidence="6">NBRC 105414</strain>
    </source>
</reference>
<comment type="domain">
    <text evidence="2">Has a modular structure: an endo-beta-1,4-glucanase catalytic module at the N-terminus, a linker rich in serines and threonines, and a C-terminal carbohydrate-binding module (CBM).</text>
</comment>
<dbReference type="Pfam" id="PF03443">
    <property type="entry name" value="AA9"/>
    <property type="match status" value="1"/>
</dbReference>
<evidence type="ECO:0000256" key="2">
    <source>
        <dbReference type="RuleBase" id="RU368122"/>
    </source>
</evidence>
<feature type="region of interest" description="Disordered" evidence="3">
    <location>
        <begin position="236"/>
        <end position="257"/>
    </location>
</feature>
<dbReference type="EC" id="1.14.99.56" evidence="2"/>
<keyword evidence="4" id="KW-0732">Signal</keyword>
<gene>
    <name evidence="6" type="ORF">H4R18_005335</name>
</gene>
<dbReference type="GO" id="GO:0005576">
    <property type="term" value="C:extracellular region"/>
    <property type="evidence" value="ECO:0007669"/>
    <property type="project" value="UniProtKB-SubCell"/>
</dbReference>
<evidence type="ECO:0000313" key="7">
    <source>
        <dbReference type="Proteomes" id="UP001140217"/>
    </source>
</evidence>
<keyword evidence="2" id="KW-0624">Polysaccharide degradation</keyword>
<dbReference type="EMBL" id="JANBUL010000314">
    <property type="protein sequence ID" value="KAJ2777075.1"/>
    <property type="molecule type" value="Genomic_DNA"/>
</dbReference>
<accession>A0A9W8H2V2</accession>
<feature type="domain" description="Auxiliary Activity family 9 catalytic" evidence="5">
    <location>
        <begin position="22"/>
        <end position="224"/>
    </location>
</feature>
<dbReference type="OrthoDB" id="4849160at2759"/>
<comment type="catalytic activity">
    <reaction evidence="2">
        <text>[(1-&gt;4)-beta-D-glucosyl]n+m + reduced acceptor + O2 = 4-dehydro-beta-D-glucosyl-[(1-&gt;4)-beta-D-glucosyl]n-1 + [(1-&gt;4)-beta-D-glucosyl]m + acceptor + H2O.</text>
        <dbReference type="EC" id="1.14.99.56"/>
    </reaction>
</comment>
<keyword evidence="2" id="KW-0119">Carbohydrate metabolism</keyword>
<organism evidence="6 7">
    <name type="scientific">Coemansia javaensis</name>
    <dbReference type="NCBI Taxonomy" id="2761396"/>
    <lineage>
        <taxon>Eukaryota</taxon>
        <taxon>Fungi</taxon>
        <taxon>Fungi incertae sedis</taxon>
        <taxon>Zoopagomycota</taxon>
        <taxon>Kickxellomycotina</taxon>
        <taxon>Kickxellomycetes</taxon>
        <taxon>Kickxellales</taxon>
        <taxon>Kickxellaceae</taxon>
        <taxon>Coemansia</taxon>
    </lineage>
</organism>
<dbReference type="GO" id="GO:0030245">
    <property type="term" value="P:cellulose catabolic process"/>
    <property type="evidence" value="ECO:0007669"/>
    <property type="project" value="UniProtKB-UniRule"/>
</dbReference>